<dbReference type="GO" id="GO:0050482">
    <property type="term" value="P:arachidonate secretion"/>
    <property type="evidence" value="ECO:0007669"/>
    <property type="project" value="InterPro"/>
</dbReference>
<dbReference type="InterPro" id="IPR016072">
    <property type="entry name" value="Skp1_comp_dimer"/>
</dbReference>
<dbReference type="SUPFAM" id="SSF81382">
    <property type="entry name" value="Skp1 dimerisation domain-like"/>
    <property type="match status" value="1"/>
</dbReference>
<dbReference type="PANTHER" id="PTHR11165">
    <property type="entry name" value="SKP1"/>
    <property type="match status" value="1"/>
</dbReference>
<dbReference type="Proteomes" id="UP001201812">
    <property type="component" value="Unassembled WGS sequence"/>
</dbReference>
<dbReference type="GO" id="GO:0006644">
    <property type="term" value="P:phospholipid metabolic process"/>
    <property type="evidence" value="ECO:0007669"/>
    <property type="project" value="InterPro"/>
</dbReference>
<sequence length="250" mass="28698">MSSSNLCYILCAFLIFVSQTKAGQYWGNHCGRESRDRNRPIIDAFDAVCYQHDRCQESSTPDWLCSVQVSMGMMQASQQTGQPMPSDAPETSSEPKAVECVIPATIEDEKLIKCQPGDNEGDIVEVPLKQIKQSHTFANMYQDLNLSEEEDVLDPEVKEDPQTRERIWFTLTEYENKFFDVSVDVHAELLTAANYLDIRTLYLYGCQKFAELLKDKSPAEIREVLGLEDDLTDEEKKEIRKRNVWCNYEV</sequence>
<name>A0AAD4MPZ2_9BILA</name>
<dbReference type="Gene3D" id="3.30.710.10">
    <property type="entry name" value="Potassium Channel Kv1.1, Chain A"/>
    <property type="match status" value="1"/>
</dbReference>
<dbReference type="InterPro" id="IPR016897">
    <property type="entry name" value="SKP1"/>
</dbReference>
<dbReference type="GO" id="GO:0004623">
    <property type="term" value="F:phospholipase A2 activity"/>
    <property type="evidence" value="ECO:0007669"/>
    <property type="project" value="InterPro"/>
</dbReference>
<proteinExistence type="predicted"/>
<dbReference type="InterPro" id="IPR011333">
    <property type="entry name" value="SKP1/BTB/POZ_sf"/>
</dbReference>
<evidence type="ECO:0000256" key="1">
    <source>
        <dbReference type="SAM" id="SignalP"/>
    </source>
</evidence>
<gene>
    <name evidence="3" type="ORF">DdX_16235</name>
</gene>
<protein>
    <submittedName>
        <fullName evidence="3">Skp1 family, dimerization domain-containing protein</fullName>
    </submittedName>
</protein>
<keyword evidence="4" id="KW-1185">Reference proteome</keyword>
<dbReference type="EMBL" id="JAKKPZ010000124">
    <property type="protein sequence ID" value="KAI1701205.1"/>
    <property type="molecule type" value="Genomic_DNA"/>
</dbReference>
<evidence type="ECO:0000259" key="2">
    <source>
        <dbReference type="Pfam" id="PF01466"/>
    </source>
</evidence>
<feature type="signal peptide" evidence="1">
    <location>
        <begin position="1"/>
        <end position="22"/>
    </location>
</feature>
<dbReference type="Pfam" id="PF01466">
    <property type="entry name" value="Skp1"/>
    <property type="match status" value="1"/>
</dbReference>
<feature type="domain" description="SKP1 component dimerisation" evidence="2">
    <location>
        <begin position="200"/>
        <end position="246"/>
    </location>
</feature>
<keyword evidence="1" id="KW-0732">Signal</keyword>
<accession>A0AAD4MPZ2</accession>
<dbReference type="Gene3D" id="1.20.90.10">
    <property type="entry name" value="Phospholipase A2 domain"/>
    <property type="match status" value="1"/>
</dbReference>
<organism evidence="3 4">
    <name type="scientific">Ditylenchus destructor</name>
    <dbReference type="NCBI Taxonomy" id="166010"/>
    <lineage>
        <taxon>Eukaryota</taxon>
        <taxon>Metazoa</taxon>
        <taxon>Ecdysozoa</taxon>
        <taxon>Nematoda</taxon>
        <taxon>Chromadorea</taxon>
        <taxon>Rhabditida</taxon>
        <taxon>Tylenchina</taxon>
        <taxon>Tylenchomorpha</taxon>
        <taxon>Sphaerularioidea</taxon>
        <taxon>Anguinidae</taxon>
        <taxon>Anguininae</taxon>
        <taxon>Ditylenchus</taxon>
    </lineage>
</organism>
<reference evidence="3" key="1">
    <citation type="submission" date="2022-01" db="EMBL/GenBank/DDBJ databases">
        <title>Genome Sequence Resource for Two Populations of Ditylenchus destructor, the Migratory Endoparasitic Phytonematode.</title>
        <authorList>
            <person name="Zhang H."/>
            <person name="Lin R."/>
            <person name="Xie B."/>
        </authorList>
    </citation>
    <scope>NUCLEOTIDE SEQUENCE</scope>
    <source>
        <strain evidence="3">BazhouSP</strain>
    </source>
</reference>
<dbReference type="GO" id="GO:0006511">
    <property type="term" value="P:ubiquitin-dependent protein catabolic process"/>
    <property type="evidence" value="ECO:0007669"/>
    <property type="project" value="InterPro"/>
</dbReference>
<dbReference type="AlphaFoldDB" id="A0AAD4MPZ2"/>
<comment type="caution">
    <text evidence="3">The sequence shown here is derived from an EMBL/GenBank/DDBJ whole genome shotgun (WGS) entry which is preliminary data.</text>
</comment>
<feature type="chain" id="PRO_5042140077" evidence="1">
    <location>
        <begin position="23"/>
        <end position="250"/>
    </location>
</feature>
<dbReference type="SUPFAM" id="SSF48619">
    <property type="entry name" value="Phospholipase A2, PLA2"/>
    <property type="match status" value="1"/>
</dbReference>
<dbReference type="InterPro" id="IPR036444">
    <property type="entry name" value="PLipase_A2_dom_sf"/>
</dbReference>
<evidence type="ECO:0000313" key="4">
    <source>
        <dbReference type="Proteomes" id="UP001201812"/>
    </source>
</evidence>
<evidence type="ECO:0000313" key="3">
    <source>
        <dbReference type="EMBL" id="KAI1701205.1"/>
    </source>
</evidence>
<dbReference type="InterPro" id="IPR036296">
    <property type="entry name" value="SKP1-like_dim_sf"/>
</dbReference>